<dbReference type="SUPFAM" id="SSF110296">
    <property type="entry name" value="Oligoxyloglucan reducing end-specific cellobiohydrolase"/>
    <property type="match status" value="2"/>
</dbReference>
<proteinExistence type="predicted"/>
<feature type="domain" description="Sortilin N-terminal" evidence="3">
    <location>
        <begin position="437"/>
        <end position="547"/>
    </location>
</feature>
<dbReference type="GO" id="GO:0010411">
    <property type="term" value="P:xyloglucan metabolic process"/>
    <property type="evidence" value="ECO:0007669"/>
    <property type="project" value="TreeGrafter"/>
</dbReference>
<gene>
    <name evidence="4" type="ORF">D5R40_24735</name>
</gene>
<feature type="domain" description="Sortilin N-terminal" evidence="3">
    <location>
        <begin position="108"/>
        <end position="207"/>
    </location>
</feature>
<keyword evidence="5" id="KW-1185">Reference proteome</keyword>
<dbReference type="InterPro" id="IPR036278">
    <property type="entry name" value="Sialidase_sf"/>
</dbReference>
<dbReference type="PANTHER" id="PTHR43739">
    <property type="entry name" value="XYLOGLUCANASE (EUROFUNG)"/>
    <property type="match status" value="1"/>
</dbReference>
<accession>A0A3N6QS00</accession>
<dbReference type="InterPro" id="IPR015943">
    <property type="entry name" value="WD40/YVTN_repeat-like_dom_sf"/>
</dbReference>
<dbReference type="InterPro" id="IPR052025">
    <property type="entry name" value="Xyloglucanase_GH74"/>
</dbReference>
<dbReference type="Proteomes" id="UP000269154">
    <property type="component" value="Unassembled WGS sequence"/>
</dbReference>
<dbReference type="EMBL" id="RCBY01000193">
    <property type="protein sequence ID" value="RQH29327.1"/>
    <property type="molecule type" value="Genomic_DNA"/>
</dbReference>
<keyword evidence="2" id="KW-0472">Membrane</keyword>
<name>A0A3N6QS00_9CYAN</name>
<dbReference type="SUPFAM" id="SSF50939">
    <property type="entry name" value="Sialidases"/>
    <property type="match status" value="1"/>
</dbReference>
<evidence type="ECO:0000256" key="1">
    <source>
        <dbReference type="ARBA" id="ARBA00022737"/>
    </source>
</evidence>
<organism evidence="4 5">
    <name type="scientific">Okeania hirsuta</name>
    <dbReference type="NCBI Taxonomy" id="1458930"/>
    <lineage>
        <taxon>Bacteria</taxon>
        <taxon>Bacillati</taxon>
        <taxon>Cyanobacteriota</taxon>
        <taxon>Cyanophyceae</taxon>
        <taxon>Oscillatoriophycideae</taxon>
        <taxon>Oscillatoriales</taxon>
        <taxon>Microcoleaceae</taxon>
        <taxon>Okeania</taxon>
    </lineage>
</organism>
<dbReference type="CDD" id="cd15482">
    <property type="entry name" value="Sialidase_non-viral"/>
    <property type="match status" value="1"/>
</dbReference>
<keyword evidence="2" id="KW-1133">Transmembrane helix</keyword>
<protein>
    <recommendedName>
        <fullName evidence="3">Sortilin N-terminal domain-containing protein</fullName>
    </recommendedName>
</protein>
<dbReference type="Pfam" id="PF15902">
    <property type="entry name" value="Sortilin-Vps10"/>
    <property type="match status" value="2"/>
</dbReference>
<evidence type="ECO:0000259" key="3">
    <source>
        <dbReference type="Pfam" id="PF15902"/>
    </source>
</evidence>
<dbReference type="Gene3D" id="2.130.10.10">
    <property type="entry name" value="YVTN repeat-like/Quinoprotein amine dehydrogenase"/>
    <property type="match status" value="5"/>
</dbReference>
<dbReference type="InterPro" id="IPR031778">
    <property type="entry name" value="Sortilin_N"/>
</dbReference>
<reference evidence="4 5" key="1">
    <citation type="journal article" date="2018" name="ACS Chem. Biol.">
        <title>Ketoreductase domain dysfunction expands chemodiversity: malyngamide biosynthesis in the cyanobacterium Okeania hirsuta.</title>
        <authorList>
            <person name="Moss N.A."/>
            <person name="Leao T."/>
            <person name="Rankin M."/>
            <person name="McCullough T.M."/>
            <person name="Qu P."/>
            <person name="Korobeynikov A."/>
            <person name="Smith J.L."/>
            <person name="Gerwick L."/>
            <person name="Gerwick W.H."/>
        </authorList>
    </citation>
    <scope>NUCLEOTIDE SEQUENCE [LARGE SCALE GENOMIC DNA]</scope>
    <source>
        <strain evidence="4 5">PAB10Feb10-1</strain>
    </source>
</reference>
<evidence type="ECO:0000313" key="4">
    <source>
        <dbReference type="EMBL" id="RQH29327.1"/>
    </source>
</evidence>
<dbReference type="PANTHER" id="PTHR43739:SF5">
    <property type="entry name" value="EXO-ALPHA-SIALIDASE"/>
    <property type="match status" value="1"/>
</dbReference>
<keyword evidence="2" id="KW-0812">Transmembrane</keyword>
<comment type="caution">
    <text evidence="4">The sequence shown here is derived from an EMBL/GenBank/DDBJ whole genome shotgun (WGS) entry which is preliminary data.</text>
</comment>
<evidence type="ECO:0000313" key="5">
    <source>
        <dbReference type="Proteomes" id="UP000269154"/>
    </source>
</evidence>
<evidence type="ECO:0000256" key="2">
    <source>
        <dbReference type="SAM" id="Phobius"/>
    </source>
</evidence>
<keyword evidence="1" id="KW-0677">Repeat</keyword>
<feature type="transmembrane region" description="Helical" evidence="2">
    <location>
        <begin position="724"/>
        <end position="744"/>
    </location>
</feature>
<dbReference type="AlphaFoldDB" id="A0A3N6QS00"/>
<dbReference type="OrthoDB" id="9757947at2"/>
<sequence>MTQSLSRIMKFFRLVLVAFLMAILVNMGISVAHRPHDVVTHVEVSPNYQQDQTVLIVVRNNLYRSSDGGASWQRITKGLDYSSLFITDLELSQQNDGLAFLGTLGDGIYRSSDKGLTWQNTSEGLDELAIDHIIVSPTSSKIVLASISDRLYLTQNSGESWQQVFQSKSPIDTLGFSNDGKLVIATNTNELLVSRDSGATWQASDRAASGLPLDSPIVAIESMPGGAVGSMSLATETQGIFQTTDQGKTWTKQAIPIANELVQDLKIIPGSQNAPQLFVSTANTGLFYWDGQEWQPRTQGLIIDPQAKGMKQPSFTELEFSTDGSVSFLAGFDGLFKSEDQGQKWQDLETILRSTVVAMAVSNNSTVATVDYVGNINISSDGGKTWKIAQRGLQEPWFTRKWESLPPNYDPRRYFDVAFSPNYDRDQTLWASFLWTKVARSQDGGISWSIASMPKEERGLTIGVSPDFSNDRTVYILAQKGNVYRSQNGGKDFSKVGQVPSLQGNNGPSIAISPNFASDNTLYVTGEKGIYKSTDGGKNWEAISENTDLEKAIKMQIVISPDFARDQTLFVSTRSRGLFESRNGGKTWNQRLTIPGLGTDSPELEAIAISPNYENDQTLVLGVLGLGLYKSEDGGQSFKQIADGSLPVSRIGNVPSSGKPIVFSPNYVNDRTIYSFGSASLEIFKLTTDNGKTKETLAIQNSESMAEPNFLSNIRLALYVYQGLLKRVLVLLVVVIVVGIVIYLTSRKLNRRGKV</sequence>